<dbReference type="PATRIC" id="fig|1001994.6.peg.330"/>
<keyword evidence="1" id="KW-0479">Metal-binding</keyword>
<dbReference type="EMBL" id="AFPU01000001">
    <property type="protein sequence ID" value="EGP93115.1"/>
    <property type="molecule type" value="Genomic_DNA"/>
</dbReference>
<dbReference type="Pfam" id="PF04414">
    <property type="entry name" value="tRNA_deacylase"/>
    <property type="match status" value="1"/>
</dbReference>
<evidence type="ECO:0000313" key="5">
    <source>
        <dbReference type="EMBL" id="EGP93115.1"/>
    </source>
</evidence>
<sequence>MANFLSQEMKKEGDIYHGKYYDLLIIPTPAISADWLEEKYDYDGFIFLSKHAAESGALALTCHSTGNFSEAKFGGNDKQIAVPHPFIQKTYLQTLWKNRSVFSDFQITIEATHHGPTALSKPTIFIEIGTTEKQWTDVTLCNSVATLVHQVMSGHIKASPTAICFGGTHYPDKFTNELLEGKYSLGTVVPKHALDNIDENLFSEILSKNKMATTALLDWGGMGPNKQKILELLKTTNLEVIRL</sequence>
<dbReference type="GO" id="GO:0051499">
    <property type="term" value="F:D-aminoacyl-tRNA deacylase activity"/>
    <property type="evidence" value="ECO:0007669"/>
    <property type="project" value="InterPro"/>
</dbReference>
<dbReference type="Gene3D" id="3.40.630.50">
    <property type="entry name" value="AF0625-like"/>
    <property type="match status" value="1"/>
</dbReference>
<dbReference type="PIRSF" id="PIRSF016210">
    <property type="entry name" value="UCP016210"/>
    <property type="match status" value="1"/>
</dbReference>
<protein>
    <recommendedName>
        <fullName evidence="4">D-tyrosyl-tRNA(Tyr) deacylase</fullName>
    </recommendedName>
</protein>
<dbReference type="AlphaFoldDB" id="F9CUR9"/>
<dbReference type="PANTHER" id="PTHR34667:SF1">
    <property type="entry name" value="D-AMINOACYL-TRNA DEACYLASE"/>
    <property type="match status" value="1"/>
</dbReference>
<dbReference type="PANTHER" id="PTHR34667">
    <property type="entry name" value="D-AMINOACYL-TRNA DEACYLASE"/>
    <property type="match status" value="1"/>
</dbReference>
<evidence type="ECO:0000256" key="2">
    <source>
        <dbReference type="ARBA" id="ARBA00022801"/>
    </source>
</evidence>
<dbReference type="GO" id="GO:0046872">
    <property type="term" value="F:metal ion binding"/>
    <property type="evidence" value="ECO:0007669"/>
    <property type="project" value="UniProtKB-KW"/>
</dbReference>
<dbReference type="SUPFAM" id="SSF142535">
    <property type="entry name" value="AF0625-like"/>
    <property type="match status" value="1"/>
</dbReference>
<dbReference type="InterPro" id="IPR018033">
    <property type="entry name" value="Deacylase_DtdA_archaea"/>
</dbReference>
<keyword evidence="6" id="KW-1185">Reference proteome</keyword>
<reference evidence="5 6" key="1">
    <citation type="journal article" date="2011" name="J. Bacteriol.">
        <title>Genome Sequence of an Ammonia-Oxidizing Soil Archaeon, "Candidatus Nitrosoarchaeum koreensis" MY1.</title>
        <authorList>
            <person name="Kim B.K."/>
            <person name="Jung M.Y."/>
            <person name="Yu D.S."/>
            <person name="Park S.J."/>
            <person name="Oh T.K."/>
            <person name="Rhee S.K."/>
            <person name="Kim J.F."/>
        </authorList>
    </citation>
    <scope>NUCLEOTIDE SEQUENCE [LARGE SCALE GENOMIC DNA]</scope>
    <source>
        <strain evidence="5 6">MY1</strain>
    </source>
</reference>
<evidence type="ECO:0000256" key="3">
    <source>
        <dbReference type="ARBA" id="ARBA00022833"/>
    </source>
</evidence>
<gene>
    <name evidence="5" type="ORF">MY1_0344</name>
</gene>
<evidence type="ECO:0000313" key="6">
    <source>
        <dbReference type="Proteomes" id="UP000004440"/>
    </source>
</evidence>
<evidence type="ECO:0000256" key="4">
    <source>
        <dbReference type="ARBA" id="ARBA00033425"/>
    </source>
</evidence>
<dbReference type="GO" id="GO:0019478">
    <property type="term" value="P:D-amino acid catabolic process"/>
    <property type="evidence" value="ECO:0007669"/>
    <property type="project" value="InterPro"/>
</dbReference>
<dbReference type="Proteomes" id="UP000004440">
    <property type="component" value="Unassembled WGS sequence"/>
</dbReference>
<organism evidence="5 6">
    <name type="scientific">Nitrosarchaeum koreense MY1</name>
    <dbReference type="NCBI Taxonomy" id="1001994"/>
    <lineage>
        <taxon>Archaea</taxon>
        <taxon>Nitrososphaerota</taxon>
        <taxon>Nitrososphaeria</taxon>
        <taxon>Nitrosopumilales</taxon>
        <taxon>Nitrosopumilaceae</taxon>
        <taxon>Nitrosarchaeum</taxon>
    </lineage>
</organism>
<proteinExistence type="predicted"/>
<dbReference type="InterPro" id="IPR007508">
    <property type="entry name" value="DtdA"/>
</dbReference>
<dbReference type="STRING" id="1001994.MY1_0344"/>
<accession>F9CUR9</accession>
<keyword evidence="3" id="KW-0862">Zinc</keyword>
<keyword evidence="2" id="KW-0378">Hydrolase</keyword>
<name>F9CUR9_9ARCH</name>
<comment type="caution">
    <text evidence="5">The sequence shown here is derived from an EMBL/GenBank/DDBJ whole genome shotgun (WGS) entry which is preliminary data.</text>
</comment>
<evidence type="ECO:0000256" key="1">
    <source>
        <dbReference type="ARBA" id="ARBA00022723"/>
    </source>
</evidence>
<dbReference type="Gene3D" id="3.40.50.10700">
    <property type="entry name" value="AF0625-like"/>
    <property type="match status" value="1"/>
</dbReference>